<reference evidence="3" key="1">
    <citation type="journal article" date="2020" name="Stud. Mycol.">
        <title>101 Dothideomycetes genomes: a test case for predicting lifestyles and emergence of pathogens.</title>
        <authorList>
            <person name="Haridas S."/>
            <person name="Albert R."/>
            <person name="Binder M."/>
            <person name="Bloem J."/>
            <person name="Labutti K."/>
            <person name="Salamov A."/>
            <person name="Andreopoulos B."/>
            <person name="Baker S."/>
            <person name="Barry K."/>
            <person name="Bills G."/>
            <person name="Bluhm B."/>
            <person name="Cannon C."/>
            <person name="Castanera R."/>
            <person name="Culley D."/>
            <person name="Daum C."/>
            <person name="Ezra D."/>
            <person name="Gonzalez J."/>
            <person name="Henrissat B."/>
            <person name="Kuo A."/>
            <person name="Liang C."/>
            <person name="Lipzen A."/>
            <person name="Lutzoni F."/>
            <person name="Magnuson J."/>
            <person name="Mondo S."/>
            <person name="Nolan M."/>
            <person name="Ohm R."/>
            <person name="Pangilinan J."/>
            <person name="Park H.-J."/>
            <person name="Ramirez L."/>
            <person name="Alfaro M."/>
            <person name="Sun H."/>
            <person name="Tritt A."/>
            <person name="Yoshinaga Y."/>
            <person name="Zwiers L.-H."/>
            <person name="Turgeon B."/>
            <person name="Goodwin S."/>
            <person name="Spatafora J."/>
            <person name="Crous P."/>
            <person name="Grigoriev I."/>
        </authorList>
    </citation>
    <scope>NUCLEOTIDE SEQUENCE</scope>
    <source>
        <strain evidence="3">CBS 379.55</strain>
    </source>
</reference>
<accession>A0A6A6JKE5</accession>
<sequence length="803" mass="89764">MSKNKALPPWPQYPNIPIYLDTPDGRSEPVSFRGSTGEIYQAPEISTAGRSPRYIVLESPLRTPSTLEVPTPIQLSPQSPQQPRRPPLRYFLDKKAPAQRRSKRHSRRPSPRYLAPEEFPTIHRRDEGLFGHERKSSLGLGISDISSDTTLTPESPVTEREEPNFAQRLEKRIWRYNTSGNVLKRWLLEIISWLISAICMGAIVGVLIYLKDQRLPRWPYGLTLNAYIAVVSRVASAALLLPTTEALGQLKWSWFLGDSKQMWDFEIFDNASRGPWGAILLLIRTKGRSLAALGALVMLLSLVLDPFFQQVVDFPERWTLDGWNSTIPTVVNYNPPFEALSSNGNKLADKDLDIQFVAEKFLFGNGTQPVPFGNGTRAEIPLSCPTSNCTWPQYETLALCSSCVEIKDMLTFACLNSRIDWIANLTGASTEDTYPNATSCGYFLNATSDRPVLMSGYLLEDVDSVAGRAPAGHALIGRALPLVTHPEKRPIFGGSVRFKHIRNTILDVLIAGSVDAAGVYRNETPLFQECVLSFCVKTLKSSYHWASYREEVVATYLNTTEGPFPWRTRKRLGADGVNGTVVSYIENITIQAPSSRNNGQNTFYGLSNMTTIRTVSLFHGSFPFFTTADNATTRPVTRFRTFLKDALTAQLEFNPWLPPNNVTQHLNRLAAALTDAIRSSDSKEMLEGMTFSTEIYVSVRWVWLVLPLGLLLMSFIFLLSTIIKASIESERVGVWKTSAIATLLYGLPDDLQQKIKSSAVKGTPRTKAKELRVKKLSKGWRASGLFSPLTPKVRQDRPPPGWI</sequence>
<keyword evidence="4" id="KW-1185">Reference proteome</keyword>
<dbReference type="AlphaFoldDB" id="A0A6A6JKE5"/>
<feature type="transmembrane region" description="Helical" evidence="2">
    <location>
        <begin position="186"/>
        <end position="210"/>
    </location>
</feature>
<feature type="transmembrane region" description="Helical" evidence="2">
    <location>
        <begin position="290"/>
        <end position="308"/>
    </location>
</feature>
<evidence type="ECO:0008006" key="5">
    <source>
        <dbReference type="Google" id="ProtNLM"/>
    </source>
</evidence>
<gene>
    <name evidence="3" type="ORF">EI97DRAFT_44792</name>
</gene>
<dbReference type="PANTHER" id="PTHR35394:SF5">
    <property type="entry name" value="DUF3176 DOMAIN-CONTAINING PROTEIN"/>
    <property type="match status" value="1"/>
</dbReference>
<feature type="region of interest" description="Disordered" evidence="1">
    <location>
        <begin position="65"/>
        <end position="114"/>
    </location>
</feature>
<keyword evidence="2" id="KW-0812">Transmembrane</keyword>
<dbReference type="Pfam" id="PF11374">
    <property type="entry name" value="DUF3176"/>
    <property type="match status" value="1"/>
</dbReference>
<dbReference type="RefSeq" id="XP_033654122.1">
    <property type="nucleotide sequence ID" value="XM_033800129.1"/>
</dbReference>
<evidence type="ECO:0000256" key="1">
    <source>
        <dbReference type="SAM" id="MobiDB-lite"/>
    </source>
</evidence>
<keyword evidence="2" id="KW-0472">Membrane</keyword>
<feature type="transmembrane region" description="Helical" evidence="2">
    <location>
        <begin position="701"/>
        <end position="723"/>
    </location>
</feature>
<dbReference type="Proteomes" id="UP000800097">
    <property type="component" value="Unassembled WGS sequence"/>
</dbReference>
<dbReference type="InterPro" id="IPR021514">
    <property type="entry name" value="DUF3176"/>
</dbReference>
<feature type="compositionally biased region" description="Basic residues" evidence="1">
    <location>
        <begin position="97"/>
        <end position="110"/>
    </location>
</feature>
<evidence type="ECO:0000256" key="2">
    <source>
        <dbReference type="SAM" id="Phobius"/>
    </source>
</evidence>
<dbReference type="GeneID" id="54553304"/>
<dbReference type="PANTHER" id="PTHR35394">
    <property type="entry name" value="DUF3176 DOMAIN-CONTAINING PROTEIN"/>
    <property type="match status" value="1"/>
</dbReference>
<dbReference type="EMBL" id="ML986493">
    <property type="protein sequence ID" value="KAF2276583.1"/>
    <property type="molecule type" value="Genomic_DNA"/>
</dbReference>
<feature type="region of interest" description="Disordered" evidence="1">
    <location>
        <begin position="1"/>
        <end position="45"/>
    </location>
</feature>
<organism evidence="3 4">
    <name type="scientific">Westerdykella ornata</name>
    <dbReference type="NCBI Taxonomy" id="318751"/>
    <lineage>
        <taxon>Eukaryota</taxon>
        <taxon>Fungi</taxon>
        <taxon>Dikarya</taxon>
        <taxon>Ascomycota</taxon>
        <taxon>Pezizomycotina</taxon>
        <taxon>Dothideomycetes</taxon>
        <taxon>Pleosporomycetidae</taxon>
        <taxon>Pleosporales</taxon>
        <taxon>Sporormiaceae</taxon>
        <taxon>Westerdykella</taxon>
    </lineage>
</organism>
<protein>
    <recommendedName>
        <fullName evidence="5">DUF3176 domain containing protein</fullName>
    </recommendedName>
</protein>
<proteinExistence type="predicted"/>
<name>A0A6A6JKE5_WESOR</name>
<evidence type="ECO:0000313" key="4">
    <source>
        <dbReference type="Proteomes" id="UP000800097"/>
    </source>
</evidence>
<dbReference type="OrthoDB" id="5242705at2759"/>
<evidence type="ECO:0000313" key="3">
    <source>
        <dbReference type="EMBL" id="KAF2276583.1"/>
    </source>
</evidence>
<keyword evidence="2" id="KW-1133">Transmembrane helix</keyword>